<dbReference type="Pfam" id="PF04972">
    <property type="entry name" value="BON"/>
    <property type="match status" value="2"/>
</dbReference>
<dbReference type="Proteomes" id="UP000241736">
    <property type="component" value="Unassembled WGS sequence"/>
</dbReference>
<evidence type="ECO:0000259" key="2">
    <source>
        <dbReference type="PROSITE" id="PS50914"/>
    </source>
</evidence>
<dbReference type="SMART" id="SM00749">
    <property type="entry name" value="BON"/>
    <property type="match status" value="2"/>
</dbReference>
<reference evidence="3 4" key="1">
    <citation type="submission" date="2018-03" db="EMBL/GenBank/DDBJ databases">
        <title>Arenimonas caeni sp. nov., isolated from activated sludge.</title>
        <authorList>
            <person name="Liu H."/>
        </authorList>
    </citation>
    <scope>NUCLEOTIDE SEQUENCE [LARGE SCALE GENOMIC DNA]</scope>
    <source>
        <strain evidence="4">z29</strain>
    </source>
</reference>
<dbReference type="InterPro" id="IPR051686">
    <property type="entry name" value="Lipoprotein_DolP"/>
</dbReference>
<dbReference type="EMBL" id="PVLF01000015">
    <property type="protein sequence ID" value="PRH81910.1"/>
    <property type="molecule type" value="Genomic_DNA"/>
</dbReference>
<feature type="domain" description="BON" evidence="2">
    <location>
        <begin position="218"/>
        <end position="286"/>
    </location>
</feature>
<accession>A0A2P6M7H2</accession>
<dbReference type="AlphaFoldDB" id="A0A2P6M7H2"/>
<dbReference type="PANTHER" id="PTHR34606:SF15">
    <property type="entry name" value="BON DOMAIN-CONTAINING PROTEIN"/>
    <property type="match status" value="1"/>
</dbReference>
<gene>
    <name evidence="3" type="ORF">C6N40_09955</name>
</gene>
<name>A0A2P6M7H2_9GAMM</name>
<evidence type="ECO:0000313" key="3">
    <source>
        <dbReference type="EMBL" id="PRH81910.1"/>
    </source>
</evidence>
<proteinExistence type="predicted"/>
<dbReference type="PANTHER" id="PTHR34606">
    <property type="entry name" value="BON DOMAIN-CONTAINING PROTEIN"/>
    <property type="match status" value="1"/>
</dbReference>
<comment type="caution">
    <text evidence="3">The sequence shown here is derived from an EMBL/GenBank/DDBJ whole genome shotgun (WGS) entry which is preliminary data.</text>
</comment>
<protein>
    <recommendedName>
        <fullName evidence="2">BON domain-containing protein</fullName>
    </recommendedName>
</protein>
<sequence length="386" mass="40593">MRSSTSRPGWPSRSFFHLYQVDSGGSPSRRRASAFFRPQASVMAKYARSAGPPSSGRGASGVGRGWRWAMTTSSMWSARTDYSTCGVIQRVLAGAAAAAGRRAEIHPGPFMFVQAIVGRGKTGDPMPAAERFSNNRFSFCCEKAGQPRPTFDGRAGDPPIAPSGQAPGAEPPNVRKEKNPMNAIKTSLLATTIALALGSAPVLADDHKPERTASQVATDAAITASVKTKLLADDRTKGFDINVTTHNGVVTLEGGADSLAAKLAASELAGQAENVVLIKNNLVVATPGSEKRQDANTATLSGEVREGLDEAGDGIDDAWITTKVKSKLLADDQVKGTDINVDVKANVVTLSGTAPSLEARIKAIELAQETRGVRSVVATELRVVRK</sequence>
<keyword evidence="4" id="KW-1185">Reference proteome</keyword>
<feature type="region of interest" description="Disordered" evidence="1">
    <location>
        <begin position="143"/>
        <end position="177"/>
    </location>
</feature>
<evidence type="ECO:0000256" key="1">
    <source>
        <dbReference type="SAM" id="MobiDB-lite"/>
    </source>
</evidence>
<dbReference type="Gene3D" id="3.30.1340.30">
    <property type="match status" value="2"/>
</dbReference>
<evidence type="ECO:0000313" key="4">
    <source>
        <dbReference type="Proteomes" id="UP000241736"/>
    </source>
</evidence>
<dbReference type="InterPro" id="IPR007055">
    <property type="entry name" value="BON_dom"/>
</dbReference>
<dbReference type="OrthoDB" id="8910395at2"/>
<dbReference type="PROSITE" id="PS50914">
    <property type="entry name" value="BON"/>
    <property type="match status" value="2"/>
</dbReference>
<feature type="domain" description="BON" evidence="2">
    <location>
        <begin position="316"/>
        <end position="385"/>
    </location>
</feature>
<organism evidence="3 4">
    <name type="scientific">Arenimonas caeni</name>
    <dbReference type="NCBI Taxonomy" id="2058085"/>
    <lineage>
        <taxon>Bacteria</taxon>
        <taxon>Pseudomonadati</taxon>
        <taxon>Pseudomonadota</taxon>
        <taxon>Gammaproteobacteria</taxon>
        <taxon>Lysobacterales</taxon>
        <taxon>Lysobacteraceae</taxon>
        <taxon>Arenimonas</taxon>
    </lineage>
</organism>
<dbReference type="InterPro" id="IPR014004">
    <property type="entry name" value="Transpt-assoc_nodulatn_dom_bac"/>
</dbReference>